<reference evidence="1" key="1">
    <citation type="submission" date="2019-12" db="EMBL/GenBank/DDBJ databases">
        <title>Genome sequencing and annotation of Brassica cretica.</title>
        <authorList>
            <person name="Studholme D.J."/>
            <person name="Sarris P.F."/>
        </authorList>
    </citation>
    <scope>NUCLEOTIDE SEQUENCE</scope>
    <source>
        <strain evidence="1">PFS-001/15</strain>
        <tissue evidence="1">Leaf</tissue>
    </source>
</reference>
<comment type="caution">
    <text evidence="1">The sequence shown here is derived from an EMBL/GenBank/DDBJ whole genome shotgun (WGS) entry which is preliminary data.</text>
</comment>
<sequence length="111" mass="12300">MSDSFMKSFETGCCFSHLVCFFVNPLGVTREPCCVVDAFAFHSGFVMFGAMSGIMSMESARVISIWQEAGREPIMAYINGKLHIALSAKFAVNMKKAFLCLFNLDVLIYSS</sequence>
<evidence type="ECO:0000313" key="2">
    <source>
        <dbReference type="Proteomes" id="UP000712281"/>
    </source>
</evidence>
<organism evidence="1 2">
    <name type="scientific">Brassica cretica</name>
    <name type="common">Mustard</name>
    <dbReference type="NCBI Taxonomy" id="69181"/>
    <lineage>
        <taxon>Eukaryota</taxon>
        <taxon>Viridiplantae</taxon>
        <taxon>Streptophyta</taxon>
        <taxon>Embryophyta</taxon>
        <taxon>Tracheophyta</taxon>
        <taxon>Spermatophyta</taxon>
        <taxon>Magnoliopsida</taxon>
        <taxon>eudicotyledons</taxon>
        <taxon>Gunneridae</taxon>
        <taxon>Pentapetalae</taxon>
        <taxon>rosids</taxon>
        <taxon>malvids</taxon>
        <taxon>Brassicales</taxon>
        <taxon>Brassicaceae</taxon>
        <taxon>Brassiceae</taxon>
        <taxon>Brassica</taxon>
    </lineage>
</organism>
<evidence type="ECO:0000313" key="1">
    <source>
        <dbReference type="EMBL" id="KAF2554224.1"/>
    </source>
</evidence>
<proteinExistence type="predicted"/>
<gene>
    <name evidence="1" type="ORF">F2Q68_00033851</name>
</gene>
<dbReference type="EMBL" id="QGKW02001988">
    <property type="protein sequence ID" value="KAF2554224.1"/>
    <property type="molecule type" value="Genomic_DNA"/>
</dbReference>
<dbReference type="AlphaFoldDB" id="A0A8S9HBF8"/>
<protein>
    <submittedName>
        <fullName evidence="1">Uncharacterized protein</fullName>
    </submittedName>
</protein>
<accession>A0A8S9HBF8</accession>
<dbReference type="Proteomes" id="UP000712281">
    <property type="component" value="Unassembled WGS sequence"/>
</dbReference>
<name>A0A8S9HBF8_BRACR</name>